<dbReference type="PANTHER" id="PTHR47990">
    <property type="entry name" value="2-OXOGLUTARATE (2OG) AND FE(II)-DEPENDENT OXYGENASE SUPERFAMILY PROTEIN-RELATED"/>
    <property type="match status" value="1"/>
</dbReference>
<dbReference type="GO" id="GO:0017000">
    <property type="term" value="P:antibiotic biosynthetic process"/>
    <property type="evidence" value="ECO:0007669"/>
    <property type="project" value="UniProtKB-KW"/>
</dbReference>
<dbReference type="AlphaFoldDB" id="A0A6P2CA42"/>
<dbReference type="GO" id="GO:0046872">
    <property type="term" value="F:metal ion binding"/>
    <property type="evidence" value="ECO:0007669"/>
    <property type="project" value="UniProtKB-KW"/>
</dbReference>
<dbReference type="SUPFAM" id="SSF51197">
    <property type="entry name" value="Clavaminate synthase-like"/>
    <property type="match status" value="1"/>
</dbReference>
<comment type="caution">
    <text evidence="6">The sequence shown here is derived from an EMBL/GenBank/DDBJ whole genome shotgun (WGS) entry which is preliminary data.</text>
</comment>
<dbReference type="InterPro" id="IPR026992">
    <property type="entry name" value="DIOX_N"/>
</dbReference>
<comment type="similarity">
    <text evidence="3">Belongs to the iron/ascorbate-dependent oxidoreductase family.</text>
</comment>
<dbReference type="PRINTS" id="PR00682">
    <property type="entry name" value="IPNSYNTHASE"/>
</dbReference>
<dbReference type="Pfam" id="PF03171">
    <property type="entry name" value="2OG-FeII_Oxy"/>
    <property type="match status" value="1"/>
</dbReference>
<dbReference type="PROSITE" id="PS51471">
    <property type="entry name" value="FE2OG_OXY"/>
    <property type="match status" value="1"/>
</dbReference>
<dbReference type="GO" id="GO:0016491">
    <property type="term" value="F:oxidoreductase activity"/>
    <property type="evidence" value="ECO:0007669"/>
    <property type="project" value="UniProtKB-KW"/>
</dbReference>
<keyword evidence="3" id="KW-0408">Iron</keyword>
<evidence type="ECO:0000256" key="3">
    <source>
        <dbReference type="RuleBase" id="RU003682"/>
    </source>
</evidence>
<evidence type="ECO:0000313" key="7">
    <source>
        <dbReference type="Proteomes" id="UP000471120"/>
    </source>
</evidence>
<keyword evidence="2" id="KW-0045">Antibiotic biosynthesis</keyword>
<feature type="compositionally biased region" description="Basic residues" evidence="4">
    <location>
        <begin position="1"/>
        <end position="13"/>
    </location>
</feature>
<dbReference type="Pfam" id="PF14226">
    <property type="entry name" value="DIOX_N"/>
    <property type="match status" value="1"/>
</dbReference>
<evidence type="ECO:0000256" key="2">
    <source>
        <dbReference type="ARBA" id="ARBA00023194"/>
    </source>
</evidence>
<comment type="pathway">
    <text evidence="1">Antibiotic biosynthesis.</text>
</comment>
<feature type="domain" description="Fe2OG dioxygenase" evidence="5">
    <location>
        <begin position="248"/>
        <end position="346"/>
    </location>
</feature>
<keyword evidence="3" id="KW-0479">Metal-binding</keyword>
<evidence type="ECO:0000256" key="1">
    <source>
        <dbReference type="ARBA" id="ARBA00004792"/>
    </source>
</evidence>
<reference evidence="6 7" key="1">
    <citation type="submission" date="2018-07" db="EMBL/GenBank/DDBJ databases">
        <title>Genome sequence of Rhodococcus rhodnii ATCC 35071 from Rhodnius prolixus.</title>
        <authorList>
            <person name="Patel V."/>
            <person name="Vogel K.J."/>
        </authorList>
    </citation>
    <scope>NUCLEOTIDE SEQUENCE [LARGE SCALE GENOMIC DNA]</scope>
    <source>
        <strain evidence="6 7">ATCC 35071</strain>
    </source>
</reference>
<sequence>MPHCATRRTHSTARSRSVTSSATPGPSPSPRFPSAKEPASTPASTRAEPRQQTSTPTVPRTPGPGSPRTRSDPVTDTFTSIPVVDISRLRSADAAERAACARELGSAAREVGFAQVVGHGITPETFDAMLTATTRFFAQSTDDKMSVYIGNSTNHRGYVPAGEEVFAGATPDLKEAYDLSIDLPSDDARYVAGNPLLGPNQWPALDDFAEPVARYYDAVFEVGRHVLRAFALALGESEDAFDRFVTTPPAQLRLIHYPHDDSAHDRPGIGAHTDYEVFTLLRPTAPGLQVLGGDGEWIDVPYREDALVLNTGDLLEIWTGGEFVATSHRVRKVATERYSFPLFFNVDYDTRIEPLPRFAGASEEYGSVVAGDHLFAQTAQSFEYLRRRVAEGAIALPGDARPLYSLGREAARAAHA</sequence>
<organism evidence="6 7">
    <name type="scientific">Rhodococcus rhodnii</name>
    <dbReference type="NCBI Taxonomy" id="38312"/>
    <lineage>
        <taxon>Bacteria</taxon>
        <taxon>Bacillati</taxon>
        <taxon>Actinomycetota</taxon>
        <taxon>Actinomycetes</taxon>
        <taxon>Mycobacteriales</taxon>
        <taxon>Nocardiaceae</taxon>
        <taxon>Rhodococcus</taxon>
    </lineage>
</organism>
<keyword evidence="3" id="KW-0560">Oxidoreductase</keyword>
<evidence type="ECO:0000313" key="6">
    <source>
        <dbReference type="EMBL" id="TXG89503.1"/>
    </source>
</evidence>
<dbReference type="InterPro" id="IPR050231">
    <property type="entry name" value="Iron_ascorbate_oxido_reductase"/>
</dbReference>
<gene>
    <name evidence="6" type="ORF">DW322_03765</name>
</gene>
<evidence type="ECO:0000259" key="5">
    <source>
        <dbReference type="PROSITE" id="PS51471"/>
    </source>
</evidence>
<dbReference type="InterPro" id="IPR044861">
    <property type="entry name" value="IPNS-like_FE2OG_OXY"/>
</dbReference>
<proteinExistence type="inferred from homology"/>
<dbReference type="InterPro" id="IPR005123">
    <property type="entry name" value="Oxoglu/Fe-dep_dioxygenase_dom"/>
</dbReference>
<protein>
    <submittedName>
        <fullName evidence="6">Isopenicillin N synthase family oxygenase</fullName>
    </submittedName>
</protein>
<dbReference type="Proteomes" id="UP000471120">
    <property type="component" value="Unassembled WGS sequence"/>
</dbReference>
<accession>A0A6P2CA42</accession>
<feature type="region of interest" description="Disordered" evidence="4">
    <location>
        <begin position="1"/>
        <end position="79"/>
    </location>
</feature>
<name>A0A6P2CA42_9NOCA</name>
<dbReference type="Gene3D" id="2.60.120.330">
    <property type="entry name" value="B-lactam Antibiotic, Isopenicillin N Synthase, Chain"/>
    <property type="match status" value="1"/>
</dbReference>
<evidence type="ECO:0000256" key="4">
    <source>
        <dbReference type="SAM" id="MobiDB-lite"/>
    </source>
</evidence>
<feature type="compositionally biased region" description="Low complexity" evidence="4">
    <location>
        <begin position="14"/>
        <end position="24"/>
    </location>
</feature>
<dbReference type="EMBL" id="QRCM01000001">
    <property type="protein sequence ID" value="TXG89503.1"/>
    <property type="molecule type" value="Genomic_DNA"/>
</dbReference>
<dbReference type="InterPro" id="IPR027443">
    <property type="entry name" value="IPNS-like_sf"/>
</dbReference>